<dbReference type="EMBL" id="QUAK01000117">
    <property type="protein sequence ID" value="RFU84638.1"/>
    <property type="molecule type" value="Genomic_DNA"/>
</dbReference>
<dbReference type="SUPFAM" id="SSF53597">
    <property type="entry name" value="Dihydrofolate reductase-like"/>
    <property type="match status" value="1"/>
</dbReference>
<evidence type="ECO:0000313" key="3">
    <source>
        <dbReference type="Proteomes" id="UP000263094"/>
    </source>
</evidence>
<dbReference type="OrthoDB" id="8419056at2"/>
<sequence length="206" mass="22134">MTTDPTARRVTANIGLTLDGRYSGPGGPADMGAIVGYATTETARDHLSRIWEHATTAVLGRVNAEGFLAFWPTVAEDDSADPRDRDYAKWLVDVDKVVLSRTLTESPWERTRLVNAPAAAVIQDLRATDGGGGADAGDILVNSSPSVIKPLLAADLVDRLYLLICPEIAGGGERLFEDGLPGSKWQIARQETGELGEISVTYDRVR</sequence>
<proteinExistence type="predicted"/>
<dbReference type="InterPro" id="IPR002734">
    <property type="entry name" value="RibDG_C"/>
</dbReference>
<comment type="caution">
    <text evidence="2">The sequence shown here is derived from an EMBL/GenBank/DDBJ whole genome shotgun (WGS) entry which is preliminary data.</text>
</comment>
<protein>
    <submittedName>
        <fullName evidence="2">Riboflavin biosynthesis protein RibD</fullName>
    </submittedName>
</protein>
<evidence type="ECO:0000313" key="2">
    <source>
        <dbReference type="EMBL" id="RFU84638.1"/>
    </source>
</evidence>
<dbReference type="GO" id="GO:0008703">
    <property type="term" value="F:5-amino-6-(5-phosphoribosylamino)uracil reductase activity"/>
    <property type="evidence" value="ECO:0007669"/>
    <property type="project" value="InterPro"/>
</dbReference>
<dbReference type="Gene3D" id="3.40.430.10">
    <property type="entry name" value="Dihydrofolate Reductase, subunit A"/>
    <property type="match status" value="1"/>
</dbReference>
<keyword evidence="3" id="KW-1185">Reference proteome</keyword>
<reference evidence="2 3" key="1">
    <citation type="submission" date="2018-08" db="EMBL/GenBank/DDBJ databases">
        <title>Isolation, diversity and antifungal activity of Actinobacteria from wheat.</title>
        <authorList>
            <person name="Han C."/>
        </authorList>
    </citation>
    <scope>NUCLEOTIDE SEQUENCE [LARGE SCALE GENOMIC DNA]</scope>
    <source>
        <strain evidence="2 3">NEAU-YY421</strain>
    </source>
</reference>
<dbReference type="AlphaFoldDB" id="A0A372M147"/>
<feature type="domain" description="Bacterial bifunctional deaminase-reductase C-terminal" evidence="1">
    <location>
        <begin position="9"/>
        <end position="189"/>
    </location>
</feature>
<accession>A0A372M147</accession>
<evidence type="ECO:0000259" key="1">
    <source>
        <dbReference type="Pfam" id="PF01872"/>
    </source>
</evidence>
<dbReference type="Pfam" id="PF01872">
    <property type="entry name" value="RibD_C"/>
    <property type="match status" value="1"/>
</dbReference>
<dbReference type="GO" id="GO:0009231">
    <property type="term" value="P:riboflavin biosynthetic process"/>
    <property type="evidence" value="ECO:0007669"/>
    <property type="project" value="InterPro"/>
</dbReference>
<gene>
    <name evidence="2" type="ORF">DY218_21570</name>
</gene>
<dbReference type="Proteomes" id="UP000263094">
    <property type="component" value="Unassembled WGS sequence"/>
</dbReference>
<dbReference type="RefSeq" id="WP_128557746.1">
    <property type="nucleotide sequence ID" value="NZ_QUAK01000117.1"/>
</dbReference>
<name>A0A372M147_9ACTN</name>
<dbReference type="InterPro" id="IPR024072">
    <property type="entry name" value="DHFR-like_dom_sf"/>
</dbReference>
<organism evidence="2 3">
    <name type="scientific">Streptomyces triticagri</name>
    <dbReference type="NCBI Taxonomy" id="2293568"/>
    <lineage>
        <taxon>Bacteria</taxon>
        <taxon>Bacillati</taxon>
        <taxon>Actinomycetota</taxon>
        <taxon>Actinomycetes</taxon>
        <taxon>Kitasatosporales</taxon>
        <taxon>Streptomycetaceae</taxon>
        <taxon>Streptomyces</taxon>
    </lineage>
</organism>